<evidence type="ECO:0000256" key="3">
    <source>
        <dbReference type="ARBA" id="ARBA00022827"/>
    </source>
</evidence>
<feature type="compositionally biased region" description="Low complexity" evidence="4">
    <location>
        <begin position="352"/>
        <end position="362"/>
    </location>
</feature>
<evidence type="ECO:0000256" key="2">
    <source>
        <dbReference type="ARBA" id="ARBA00022630"/>
    </source>
</evidence>
<accession>A0ABM8G0A3</accession>
<evidence type="ECO:0000313" key="7">
    <source>
        <dbReference type="Proteomes" id="UP001321475"/>
    </source>
</evidence>
<organism evidence="6 7">
    <name type="scientific">Paraoerskovia sediminicola</name>
    <dbReference type="NCBI Taxonomy" id="1138587"/>
    <lineage>
        <taxon>Bacteria</taxon>
        <taxon>Bacillati</taxon>
        <taxon>Actinomycetota</taxon>
        <taxon>Actinomycetes</taxon>
        <taxon>Micrococcales</taxon>
        <taxon>Cellulomonadaceae</taxon>
        <taxon>Paraoerskovia</taxon>
    </lineage>
</organism>
<comment type="cofactor">
    <cofactor evidence="1">
        <name>FAD</name>
        <dbReference type="ChEBI" id="CHEBI:57692"/>
    </cofactor>
</comment>
<protein>
    <recommendedName>
        <fullName evidence="5">FAD/NAD(P)-binding domain-containing protein</fullName>
    </recommendedName>
</protein>
<dbReference type="InterPro" id="IPR050260">
    <property type="entry name" value="FAD-bd_OxRdtase"/>
</dbReference>
<dbReference type="PANTHER" id="PTHR43429:SF3">
    <property type="entry name" value="NITRITE REDUCTASE [NAD(P)H]"/>
    <property type="match status" value="1"/>
</dbReference>
<dbReference type="PRINTS" id="PR00368">
    <property type="entry name" value="FADPNR"/>
</dbReference>
<evidence type="ECO:0000256" key="4">
    <source>
        <dbReference type="SAM" id="MobiDB-lite"/>
    </source>
</evidence>
<feature type="domain" description="FAD/NAD(P)-binding" evidence="5">
    <location>
        <begin position="12"/>
        <end position="297"/>
    </location>
</feature>
<dbReference type="RefSeq" id="WP_286218630.1">
    <property type="nucleotide sequence ID" value="NZ_AP027729.1"/>
</dbReference>
<evidence type="ECO:0000256" key="1">
    <source>
        <dbReference type="ARBA" id="ARBA00001974"/>
    </source>
</evidence>
<proteinExistence type="predicted"/>
<dbReference type="Proteomes" id="UP001321475">
    <property type="component" value="Chromosome"/>
</dbReference>
<feature type="region of interest" description="Disordered" evidence="4">
    <location>
        <begin position="322"/>
        <end position="399"/>
    </location>
</feature>
<reference evidence="7" key="1">
    <citation type="journal article" date="2019" name="Int. J. Syst. Evol. Microbiol.">
        <title>The Global Catalogue of Microorganisms (GCM) 10K type strain sequencing project: providing services to taxonomists for standard genome sequencing and annotation.</title>
        <authorList>
            <consortium name="The Broad Institute Genomics Platform"/>
            <consortium name="The Broad Institute Genome Sequencing Center for Infectious Disease"/>
            <person name="Wu L."/>
            <person name="Ma J."/>
        </authorList>
    </citation>
    <scope>NUCLEOTIDE SEQUENCE [LARGE SCALE GENOMIC DNA]</scope>
    <source>
        <strain evidence="7">NBRC 108565</strain>
    </source>
</reference>
<name>A0ABM8G0A3_9CELL</name>
<dbReference type="Gene3D" id="3.50.50.60">
    <property type="entry name" value="FAD/NAD(P)-binding domain"/>
    <property type="match status" value="2"/>
</dbReference>
<dbReference type="Pfam" id="PF07992">
    <property type="entry name" value="Pyr_redox_2"/>
    <property type="match status" value="1"/>
</dbReference>
<gene>
    <name evidence="6" type="ORF">GCM10025865_07870</name>
</gene>
<dbReference type="SUPFAM" id="SSF51905">
    <property type="entry name" value="FAD/NAD(P)-binding domain"/>
    <property type="match status" value="2"/>
</dbReference>
<dbReference type="InterPro" id="IPR036188">
    <property type="entry name" value="FAD/NAD-bd_sf"/>
</dbReference>
<feature type="compositionally biased region" description="Basic residues" evidence="4">
    <location>
        <begin position="363"/>
        <end position="374"/>
    </location>
</feature>
<keyword evidence="3" id="KW-0274">FAD</keyword>
<sequence length="399" mass="41898">MNVRTQSRVRSRVIVVGNGMVGSRFVDDLLQRDGDSFEITVLGAEEYEPYNRVLLSDVVAGRADVATITLPSQQAAHTAVRRGAAVVGIDRDARCVMTDDGSLHPYDALVLATGSAARVPDVPGLAPLPGGVHALRTLDDAREIVAASMNARSAVVVGGGVLGVEAALGLARRGVPVTLVHGADALMERQLDDGAGGVLAGELAGLGVTCRTGARPSQVLVGDEDGRVSGVRLDGRTNAPGEIVDADLVVLACGTVPETQIAAQAGLAVERGVVVGHDLSTDDPQIFAIGDCAQPPEGSQGLVAEGWDQSRRLAQHLVSLVVRQEPTEAPEARTRSTTGPPRTRPPPRRRGSTCASRAPRAGRAWRRASVRRWSRAPPVTRASPPAERTSSRSRARSRW</sequence>
<evidence type="ECO:0000313" key="6">
    <source>
        <dbReference type="EMBL" id="BDZ41488.1"/>
    </source>
</evidence>
<dbReference type="EMBL" id="AP027729">
    <property type="protein sequence ID" value="BDZ41488.1"/>
    <property type="molecule type" value="Genomic_DNA"/>
</dbReference>
<dbReference type="PRINTS" id="PR00469">
    <property type="entry name" value="PNDRDTASEII"/>
</dbReference>
<keyword evidence="2" id="KW-0285">Flavoprotein</keyword>
<dbReference type="InterPro" id="IPR023753">
    <property type="entry name" value="FAD/NAD-binding_dom"/>
</dbReference>
<keyword evidence="7" id="KW-1185">Reference proteome</keyword>
<dbReference type="PANTHER" id="PTHR43429">
    <property type="entry name" value="PYRIDINE NUCLEOTIDE-DISULFIDE OXIDOREDUCTASE DOMAIN-CONTAINING"/>
    <property type="match status" value="1"/>
</dbReference>
<evidence type="ECO:0000259" key="5">
    <source>
        <dbReference type="Pfam" id="PF07992"/>
    </source>
</evidence>